<sequence length="124" mass="14565">MLQIINLEEENLIAAKISGKLTEQDMRKLHPLIHNIIEKGHKVDFYFEMEDFVGYTLKGFWEDLKIDSAHLGDYGKMAFVGNKKWQEWAAKATDFFTGSEVKFFEKTNKENALEWIKRPHQKSI</sequence>
<protein>
    <submittedName>
        <fullName evidence="1">Uncharacterized protein</fullName>
    </submittedName>
</protein>
<dbReference type="SUPFAM" id="SSF52091">
    <property type="entry name" value="SpoIIaa-like"/>
    <property type="match status" value="1"/>
</dbReference>
<dbReference type="Pfam" id="PF11964">
    <property type="entry name" value="SpoIIAA-like"/>
    <property type="match status" value="1"/>
</dbReference>
<dbReference type="KEGG" id="gfl:GRFL_3430"/>
<organism evidence="1 2">
    <name type="scientific">Christiangramia flava JLT2011</name>
    <dbReference type="NCBI Taxonomy" id="1229726"/>
    <lineage>
        <taxon>Bacteria</taxon>
        <taxon>Pseudomonadati</taxon>
        <taxon>Bacteroidota</taxon>
        <taxon>Flavobacteriia</taxon>
        <taxon>Flavobacteriales</taxon>
        <taxon>Flavobacteriaceae</taxon>
        <taxon>Christiangramia</taxon>
    </lineage>
</organism>
<gene>
    <name evidence="1" type="ORF">GRFL_3430</name>
</gene>
<name>A0A1L7IA86_9FLAO</name>
<evidence type="ECO:0000313" key="2">
    <source>
        <dbReference type="Proteomes" id="UP000186230"/>
    </source>
</evidence>
<keyword evidence="2" id="KW-1185">Reference proteome</keyword>
<dbReference type="RefSeq" id="WP_083645709.1">
    <property type="nucleotide sequence ID" value="NZ_AMRU01000004.1"/>
</dbReference>
<dbReference type="STRING" id="1229726.GRFL_3430"/>
<dbReference type="AlphaFoldDB" id="A0A1L7IA86"/>
<dbReference type="EMBL" id="CP016359">
    <property type="protein sequence ID" value="APU70154.1"/>
    <property type="molecule type" value="Genomic_DNA"/>
</dbReference>
<dbReference type="Proteomes" id="UP000186230">
    <property type="component" value="Chromosome"/>
</dbReference>
<dbReference type="InterPro" id="IPR021866">
    <property type="entry name" value="SpoIIAA-like"/>
</dbReference>
<dbReference type="InterPro" id="IPR038396">
    <property type="entry name" value="SpoIIAA-like_sf"/>
</dbReference>
<dbReference type="InterPro" id="IPR036513">
    <property type="entry name" value="STAS_dom_sf"/>
</dbReference>
<dbReference type="Gene3D" id="3.40.50.10600">
    <property type="entry name" value="SpoIIaa-like domains"/>
    <property type="match status" value="1"/>
</dbReference>
<reference evidence="1 2" key="1">
    <citation type="submission" date="2016-07" db="EMBL/GenBank/DDBJ databases">
        <title>Multi-omics approach to identify versatile polysaccharide utilization systems of a marine flavobacterium Gramella flava.</title>
        <authorList>
            <person name="Tang K."/>
        </authorList>
    </citation>
    <scope>NUCLEOTIDE SEQUENCE [LARGE SCALE GENOMIC DNA]</scope>
    <source>
        <strain evidence="1 2">JLT2011</strain>
    </source>
</reference>
<proteinExistence type="predicted"/>
<dbReference type="OrthoDB" id="9811577at2"/>
<accession>A0A1L7IA86</accession>
<evidence type="ECO:0000313" key="1">
    <source>
        <dbReference type="EMBL" id="APU70154.1"/>
    </source>
</evidence>